<name>A0A198ANU8_9BACL</name>
<sequence length="443" mass="48072">MNQTGRLTEVTVPHLAESLVEATIGKWLKKPGDYIEQYDVLCELFTEKVNTEMPSPIEGKLIKIIVGDGETAAVGEAICVIEEPAGSSEAASAAPISFTADTASASDDGDQSMRGRFSPAVHRLAQDNRVDLSRVPGTGLGGRITRKDVETYIASGGANAAPVAVQAVPAVTLPPVAPEEPTSQPVRSSGIHLSASPQTPLIEAEGHNQDTRNEHLIDVTPMRNAIATKMRQSVTEIPHAWTMIEVDVTNLVVLRNKVKDEFMRREGINLTYLAFMLKAVVNAIKDYPIINSVWAVDKIIVKRDINISLSVGTEDSVMTPVIKKADQKNIAGLAREIDELTKKTRAGKLALTDMVGGTFTVNNTGSFGSILSYPIINYPQAAIVTFESIVKKPVVIQDMIAVRSMVNLCLSLDHRILDGVICGRFLQRVKENLESYNADTKIY</sequence>
<dbReference type="OrthoDB" id="9805770at2"/>
<keyword evidence="4 6" id="KW-0450">Lipoyl</keyword>
<dbReference type="Pfam" id="PF02817">
    <property type="entry name" value="E3_binding"/>
    <property type="match status" value="1"/>
</dbReference>
<dbReference type="Gene3D" id="2.40.50.100">
    <property type="match status" value="1"/>
</dbReference>
<dbReference type="EMBL" id="LYPB01000043">
    <property type="protein sequence ID" value="OAS22922.1"/>
    <property type="molecule type" value="Genomic_DNA"/>
</dbReference>
<evidence type="ECO:0000259" key="8">
    <source>
        <dbReference type="PROSITE" id="PS51826"/>
    </source>
</evidence>
<proteinExistence type="inferred from homology"/>
<evidence type="ECO:0000256" key="1">
    <source>
        <dbReference type="ARBA" id="ARBA00001938"/>
    </source>
</evidence>
<dbReference type="Pfam" id="PF00364">
    <property type="entry name" value="Biotin_lipoyl"/>
    <property type="match status" value="1"/>
</dbReference>
<dbReference type="GO" id="GO:0016407">
    <property type="term" value="F:acetyltransferase activity"/>
    <property type="evidence" value="ECO:0007669"/>
    <property type="project" value="TreeGrafter"/>
</dbReference>
<dbReference type="InterPro" id="IPR011053">
    <property type="entry name" value="Single_hybrid_motif"/>
</dbReference>
<dbReference type="PANTHER" id="PTHR43178:SF5">
    <property type="entry name" value="LIPOAMIDE ACYLTRANSFERASE COMPONENT OF BRANCHED-CHAIN ALPHA-KETO ACID DEHYDROGENASE COMPLEX, MITOCHONDRIAL"/>
    <property type="match status" value="1"/>
</dbReference>
<dbReference type="InterPro" id="IPR036625">
    <property type="entry name" value="E3-bd_dom_sf"/>
</dbReference>
<evidence type="ECO:0000313" key="9">
    <source>
        <dbReference type="EMBL" id="OAS22922.1"/>
    </source>
</evidence>
<dbReference type="Gene3D" id="3.30.559.10">
    <property type="entry name" value="Chloramphenicol acetyltransferase-like domain"/>
    <property type="match status" value="1"/>
</dbReference>
<dbReference type="GO" id="GO:0005737">
    <property type="term" value="C:cytoplasm"/>
    <property type="evidence" value="ECO:0007669"/>
    <property type="project" value="TreeGrafter"/>
</dbReference>
<reference evidence="9 10" key="1">
    <citation type="submission" date="2016-05" db="EMBL/GenBank/DDBJ databases">
        <title>Paenibacillus sp. 1ZS3-15 nov., isolated from the rhizosphere soil.</title>
        <authorList>
            <person name="Zhang X.X."/>
            <person name="Zhang J."/>
        </authorList>
    </citation>
    <scope>NUCLEOTIDE SEQUENCE [LARGE SCALE GENOMIC DNA]</scope>
    <source>
        <strain evidence="9 10">1ZS3-15</strain>
    </source>
</reference>
<dbReference type="Pfam" id="PF00198">
    <property type="entry name" value="2-oxoacid_dh"/>
    <property type="match status" value="1"/>
</dbReference>
<evidence type="ECO:0000256" key="3">
    <source>
        <dbReference type="ARBA" id="ARBA00022679"/>
    </source>
</evidence>
<dbReference type="SUPFAM" id="SSF51230">
    <property type="entry name" value="Single hybrid motif"/>
    <property type="match status" value="1"/>
</dbReference>
<dbReference type="InterPro" id="IPR050743">
    <property type="entry name" value="2-oxoacid_DH_E2_comp"/>
</dbReference>
<dbReference type="PROSITE" id="PS51826">
    <property type="entry name" value="PSBD"/>
    <property type="match status" value="1"/>
</dbReference>
<accession>A0A198ANU8</accession>
<keyword evidence="3 6" id="KW-0808">Transferase</keyword>
<dbReference type="Proteomes" id="UP000078454">
    <property type="component" value="Unassembled WGS sequence"/>
</dbReference>
<keyword evidence="5 6" id="KW-0012">Acyltransferase</keyword>
<evidence type="ECO:0000259" key="7">
    <source>
        <dbReference type="PROSITE" id="PS50968"/>
    </source>
</evidence>
<keyword evidence="10" id="KW-1185">Reference proteome</keyword>
<organism evidence="9 10">
    <name type="scientific">Paenibacillus oryzisoli</name>
    <dbReference type="NCBI Taxonomy" id="1850517"/>
    <lineage>
        <taxon>Bacteria</taxon>
        <taxon>Bacillati</taxon>
        <taxon>Bacillota</taxon>
        <taxon>Bacilli</taxon>
        <taxon>Bacillales</taxon>
        <taxon>Paenibacillaceae</taxon>
        <taxon>Paenibacillus</taxon>
    </lineage>
</organism>
<gene>
    <name evidence="9" type="ORF">A8708_10195</name>
</gene>
<dbReference type="InterPro" id="IPR001078">
    <property type="entry name" value="2-oxoacid_DH_actylTfrase"/>
</dbReference>
<comment type="caution">
    <text evidence="9">The sequence shown here is derived from an EMBL/GenBank/DDBJ whole genome shotgun (WGS) entry which is preliminary data.</text>
</comment>
<dbReference type="STRING" id="1850517.A8708_10195"/>
<dbReference type="PANTHER" id="PTHR43178">
    <property type="entry name" value="DIHYDROLIPOAMIDE ACETYLTRANSFERASE COMPONENT OF PYRUVATE DEHYDROGENASE COMPLEX"/>
    <property type="match status" value="1"/>
</dbReference>
<dbReference type="CDD" id="cd06849">
    <property type="entry name" value="lipoyl_domain"/>
    <property type="match status" value="1"/>
</dbReference>
<dbReference type="Gene3D" id="4.10.320.10">
    <property type="entry name" value="E3-binding domain"/>
    <property type="match status" value="1"/>
</dbReference>
<evidence type="ECO:0000256" key="5">
    <source>
        <dbReference type="ARBA" id="ARBA00023315"/>
    </source>
</evidence>
<evidence type="ECO:0000256" key="6">
    <source>
        <dbReference type="RuleBase" id="RU003423"/>
    </source>
</evidence>
<dbReference type="InterPro" id="IPR023213">
    <property type="entry name" value="CAT-like_dom_sf"/>
</dbReference>
<dbReference type="SUPFAM" id="SSF52777">
    <property type="entry name" value="CoA-dependent acyltransferases"/>
    <property type="match status" value="1"/>
</dbReference>
<dbReference type="InterPro" id="IPR004167">
    <property type="entry name" value="PSBD"/>
</dbReference>
<dbReference type="RefSeq" id="WP_068661968.1">
    <property type="nucleotide sequence ID" value="NZ_LYPB01000043.1"/>
</dbReference>
<feature type="domain" description="Lipoyl-binding" evidence="7">
    <location>
        <begin position="7"/>
        <end position="82"/>
    </location>
</feature>
<dbReference type="FunFam" id="3.30.559.10:FF:000007">
    <property type="entry name" value="Dihydrolipoamide acetyltransferase component of pyruvate dehydrogenase complex"/>
    <property type="match status" value="1"/>
</dbReference>
<dbReference type="GO" id="GO:0031405">
    <property type="term" value="F:lipoic acid binding"/>
    <property type="evidence" value="ECO:0007669"/>
    <property type="project" value="TreeGrafter"/>
</dbReference>
<comment type="cofactor">
    <cofactor evidence="1 6">
        <name>(R)-lipoate</name>
        <dbReference type="ChEBI" id="CHEBI:83088"/>
    </cofactor>
</comment>
<dbReference type="PROSITE" id="PS50968">
    <property type="entry name" value="BIOTINYL_LIPOYL"/>
    <property type="match status" value="1"/>
</dbReference>
<evidence type="ECO:0000256" key="4">
    <source>
        <dbReference type="ARBA" id="ARBA00022823"/>
    </source>
</evidence>
<feature type="domain" description="Peripheral subunit-binding (PSBD)" evidence="8">
    <location>
        <begin position="116"/>
        <end position="153"/>
    </location>
</feature>
<dbReference type="EC" id="2.3.1.-" evidence="6"/>
<dbReference type="InterPro" id="IPR000089">
    <property type="entry name" value="Biotin_lipoyl"/>
</dbReference>
<comment type="similarity">
    <text evidence="2 6">Belongs to the 2-oxoacid dehydrogenase family.</text>
</comment>
<protein>
    <recommendedName>
        <fullName evidence="6">Dihydrolipoamide acetyltransferase component of pyruvate dehydrogenase complex</fullName>
        <ecNumber evidence="6">2.3.1.-</ecNumber>
    </recommendedName>
</protein>
<dbReference type="SUPFAM" id="SSF47005">
    <property type="entry name" value="Peripheral subunit-binding domain of 2-oxo acid dehydrogenase complex"/>
    <property type="match status" value="1"/>
</dbReference>
<dbReference type="AlphaFoldDB" id="A0A198ANU8"/>
<evidence type="ECO:0000256" key="2">
    <source>
        <dbReference type="ARBA" id="ARBA00007317"/>
    </source>
</evidence>
<evidence type="ECO:0000313" key="10">
    <source>
        <dbReference type="Proteomes" id="UP000078454"/>
    </source>
</evidence>